<dbReference type="AlphaFoldDB" id="A0A4R6UNC4"/>
<gene>
    <name evidence="3" type="ORF">EV188_11549</name>
</gene>
<protein>
    <submittedName>
        <fullName evidence="3">YCII-related domain-containing protein</fullName>
    </submittedName>
</protein>
<evidence type="ECO:0000259" key="2">
    <source>
        <dbReference type="Pfam" id="PF03795"/>
    </source>
</evidence>
<evidence type="ECO:0000313" key="3">
    <source>
        <dbReference type="EMBL" id="TDQ46675.1"/>
    </source>
</evidence>
<dbReference type="PANTHER" id="PTHR35174">
    <property type="entry name" value="BLL7171 PROTEIN-RELATED"/>
    <property type="match status" value="1"/>
</dbReference>
<comment type="similarity">
    <text evidence="1">Belongs to the YciI family.</text>
</comment>
<dbReference type="Gene3D" id="3.30.70.1060">
    <property type="entry name" value="Dimeric alpha+beta barrel"/>
    <property type="match status" value="1"/>
</dbReference>
<accession>A0A4R6UNC4</accession>
<dbReference type="Pfam" id="PF03795">
    <property type="entry name" value="YCII"/>
    <property type="match status" value="1"/>
</dbReference>
<feature type="domain" description="YCII-related" evidence="2">
    <location>
        <begin position="1"/>
        <end position="89"/>
    </location>
</feature>
<dbReference type="SUPFAM" id="SSF54909">
    <property type="entry name" value="Dimeric alpha+beta barrel"/>
    <property type="match status" value="1"/>
</dbReference>
<reference evidence="3 4" key="1">
    <citation type="submission" date="2019-03" db="EMBL/GenBank/DDBJ databases">
        <title>Genomic Encyclopedia of Type Strains, Phase IV (KMG-IV): sequencing the most valuable type-strain genomes for metagenomic binning, comparative biology and taxonomic classification.</title>
        <authorList>
            <person name="Goeker M."/>
        </authorList>
    </citation>
    <scope>NUCLEOTIDE SEQUENCE [LARGE SCALE GENOMIC DNA]</scope>
    <source>
        <strain evidence="3 4">DSM 45775</strain>
    </source>
</reference>
<proteinExistence type="inferred from homology"/>
<sequence>MRYLMTTGQNSRAADEALFAEMGAFIEEMTAAGILIATGGLEPGGVKMTSHGDEITVTDGPFVEAKEEILGFALVEVSSHEEALEVSRRFRKIVGDGDSILHRVMGP</sequence>
<keyword evidence="4" id="KW-1185">Reference proteome</keyword>
<dbReference type="EMBL" id="SNYO01000015">
    <property type="protein sequence ID" value="TDQ46675.1"/>
    <property type="molecule type" value="Genomic_DNA"/>
</dbReference>
<organism evidence="3 4">
    <name type="scientific">Actinomycetospora succinea</name>
    <dbReference type="NCBI Taxonomy" id="663603"/>
    <lineage>
        <taxon>Bacteria</taxon>
        <taxon>Bacillati</taxon>
        <taxon>Actinomycetota</taxon>
        <taxon>Actinomycetes</taxon>
        <taxon>Pseudonocardiales</taxon>
        <taxon>Pseudonocardiaceae</taxon>
        <taxon>Actinomycetospora</taxon>
    </lineage>
</organism>
<dbReference type="Proteomes" id="UP000295705">
    <property type="component" value="Unassembled WGS sequence"/>
</dbReference>
<dbReference type="InterPro" id="IPR011008">
    <property type="entry name" value="Dimeric_a/b-barrel"/>
</dbReference>
<dbReference type="OrthoDB" id="668782at2"/>
<name>A0A4R6UNC4_9PSEU</name>
<evidence type="ECO:0000313" key="4">
    <source>
        <dbReference type="Proteomes" id="UP000295705"/>
    </source>
</evidence>
<comment type="caution">
    <text evidence="3">The sequence shown here is derived from an EMBL/GenBank/DDBJ whole genome shotgun (WGS) entry which is preliminary data.</text>
</comment>
<dbReference type="RefSeq" id="WP_133830043.1">
    <property type="nucleotide sequence ID" value="NZ_BAABHR010000070.1"/>
</dbReference>
<evidence type="ECO:0000256" key="1">
    <source>
        <dbReference type="ARBA" id="ARBA00007689"/>
    </source>
</evidence>
<dbReference type="InterPro" id="IPR005545">
    <property type="entry name" value="YCII"/>
</dbReference>